<evidence type="ECO:0000313" key="3">
    <source>
        <dbReference type="RefSeq" id="XP_022133535.1"/>
    </source>
</evidence>
<dbReference type="GeneID" id="111006095"/>
<feature type="region of interest" description="Disordered" evidence="1">
    <location>
        <begin position="86"/>
        <end position="106"/>
    </location>
</feature>
<dbReference type="PANTHER" id="PTHR36757">
    <property type="entry name" value="BNAANNG22500D PROTEIN"/>
    <property type="match status" value="1"/>
</dbReference>
<dbReference type="RefSeq" id="XP_022133535.1">
    <property type="nucleotide sequence ID" value="XM_022277843.1"/>
</dbReference>
<feature type="region of interest" description="Disordered" evidence="1">
    <location>
        <begin position="167"/>
        <end position="222"/>
    </location>
</feature>
<feature type="region of interest" description="Disordered" evidence="1">
    <location>
        <begin position="119"/>
        <end position="140"/>
    </location>
</feature>
<dbReference type="OrthoDB" id="1621429at2759"/>
<evidence type="ECO:0000256" key="1">
    <source>
        <dbReference type="SAM" id="MobiDB-lite"/>
    </source>
</evidence>
<gene>
    <name evidence="3" type="primary">LOC111006095</name>
</gene>
<sequence length="260" mass="28191">MAIEAVCPDISVPAMSPRISFSHDFCQSEAIPVEQRPKSRSNSSGLNSSIDFDFCIRECSDQESSSADEIFSHGRILPLEIKKKPEDPPVLIDQSSSAPAPLARTRSLDADVEKCLKKDRSSKEIKAANSDSEEKQSSNSKSFWRFKRSSSCGSGYTHSLCPLPLLSRSNSTGSAPNIKRTPLSKDGASHKQSSHRNSSKTSSSHSQCSSSMGYQKPPLKKVHGSYGNGVQVNPILNVHSGNLFGLGSIFSSAKDRSKKK</sequence>
<keyword evidence="2" id="KW-1185">Reference proteome</keyword>
<dbReference type="AlphaFoldDB" id="A0A6J1BVI8"/>
<dbReference type="Proteomes" id="UP000504603">
    <property type="component" value="Unplaced"/>
</dbReference>
<protein>
    <submittedName>
        <fullName evidence="3">Uncharacterized protein LOC111006095</fullName>
    </submittedName>
</protein>
<feature type="compositionally biased region" description="Low complexity" evidence="1">
    <location>
        <begin position="199"/>
        <end position="211"/>
    </location>
</feature>
<name>A0A6J1BVI8_MOMCH</name>
<dbReference type="KEGG" id="mcha:111006095"/>
<dbReference type="PANTHER" id="PTHR36757:SF1">
    <property type="entry name" value="GENOME ASSEMBLY, CHROMOSOME: A04"/>
    <property type="match status" value="1"/>
</dbReference>
<proteinExistence type="predicted"/>
<reference evidence="3" key="1">
    <citation type="submission" date="2025-08" db="UniProtKB">
        <authorList>
            <consortium name="RefSeq"/>
        </authorList>
    </citation>
    <scope>IDENTIFICATION</scope>
    <source>
        <strain evidence="3">OHB3-1</strain>
    </source>
</reference>
<feature type="compositionally biased region" description="Basic and acidic residues" evidence="1">
    <location>
        <begin position="119"/>
        <end position="136"/>
    </location>
</feature>
<accession>A0A6J1BVI8</accession>
<evidence type="ECO:0000313" key="2">
    <source>
        <dbReference type="Proteomes" id="UP000504603"/>
    </source>
</evidence>
<organism evidence="2 3">
    <name type="scientific">Momordica charantia</name>
    <name type="common">Bitter gourd</name>
    <name type="synonym">Balsam pear</name>
    <dbReference type="NCBI Taxonomy" id="3673"/>
    <lineage>
        <taxon>Eukaryota</taxon>
        <taxon>Viridiplantae</taxon>
        <taxon>Streptophyta</taxon>
        <taxon>Embryophyta</taxon>
        <taxon>Tracheophyta</taxon>
        <taxon>Spermatophyta</taxon>
        <taxon>Magnoliopsida</taxon>
        <taxon>eudicotyledons</taxon>
        <taxon>Gunneridae</taxon>
        <taxon>Pentapetalae</taxon>
        <taxon>rosids</taxon>
        <taxon>fabids</taxon>
        <taxon>Cucurbitales</taxon>
        <taxon>Cucurbitaceae</taxon>
        <taxon>Momordiceae</taxon>
        <taxon>Momordica</taxon>
    </lineage>
</organism>